<evidence type="ECO:0000313" key="1">
    <source>
        <dbReference type="EMBL" id="TFK99405.1"/>
    </source>
</evidence>
<keyword evidence="2" id="KW-1185">Reference proteome</keyword>
<accession>A0A5C3QBF1</accession>
<dbReference type="Proteomes" id="UP000305067">
    <property type="component" value="Unassembled WGS sequence"/>
</dbReference>
<evidence type="ECO:0000313" key="2">
    <source>
        <dbReference type="Proteomes" id="UP000305067"/>
    </source>
</evidence>
<name>A0A5C3QBF1_9AGAR</name>
<reference evidence="1 2" key="1">
    <citation type="journal article" date="2019" name="Nat. Ecol. Evol.">
        <title>Megaphylogeny resolves global patterns of mushroom evolution.</title>
        <authorList>
            <person name="Varga T."/>
            <person name="Krizsan K."/>
            <person name="Foldi C."/>
            <person name="Dima B."/>
            <person name="Sanchez-Garcia M."/>
            <person name="Sanchez-Ramirez S."/>
            <person name="Szollosi G.J."/>
            <person name="Szarkandi J.G."/>
            <person name="Papp V."/>
            <person name="Albert L."/>
            <person name="Andreopoulos W."/>
            <person name="Angelini C."/>
            <person name="Antonin V."/>
            <person name="Barry K.W."/>
            <person name="Bougher N.L."/>
            <person name="Buchanan P."/>
            <person name="Buyck B."/>
            <person name="Bense V."/>
            <person name="Catcheside P."/>
            <person name="Chovatia M."/>
            <person name="Cooper J."/>
            <person name="Damon W."/>
            <person name="Desjardin D."/>
            <person name="Finy P."/>
            <person name="Geml J."/>
            <person name="Haridas S."/>
            <person name="Hughes K."/>
            <person name="Justo A."/>
            <person name="Karasinski D."/>
            <person name="Kautmanova I."/>
            <person name="Kiss B."/>
            <person name="Kocsube S."/>
            <person name="Kotiranta H."/>
            <person name="LaButti K.M."/>
            <person name="Lechner B.E."/>
            <person name="Liimatainen K."/>
            <person name="Lipzen A."/>
            <person name="Lukacs Z."/>
            <person name="Mihaltcheva S."/>
            <person name="Morgado L.N."/>
            <person name="Niskanen T."/>
            <person name="Noordeloos M.E."/>
            <person name="Ohm R.A."/>
            <person name="Ortiz-Santana B."/>
            <person name="Ovrebo C."/>
            <person name="Racz N."/>
            <person name="Riley R."/>
            <person name="Savchenko A."/>
            <person name="Shiryaev A."/>
            <person name="Soop K."/>
            <person name="Spirin V."/>
            <person name="Szebenyi C."/>
            <person name="Tomsovsky M."/>
            <person name="Tulloss R.E."/>
            <person name="Uehling J."/>
            <person name="Grigoriev I.V."/>
            <person name="Vagvolgyi C."/>
            <person name="Papp T."/>
            <person name="Martin F.M."/>
            <person name="Miettinen O."/>
            <person name="Hibbett D.S."/>
            <person name="Nagy L.G."/>
        </authorList>
    </citation>
    <scope>NUCLEOTIDE SEQUENCE [LARGE SCALE GENOMIC DNA]</scope>
    <source>
        <strain evidence="1 2">CBS 309.79</strain>
    </source>
</reference>
<proteinExistence type="predicted"/>
<protein>
    <submittedName>
        <fullName evidence="1">Uncharacterized protein</fullName>
    </submittedName>
</protein>
<sequence length="261" mass="28993">MGMPQQPSHAYKVKYNFSGSNTPSPELSSSIPIMTTREWHTLKFNSQPMNPSISIKFTLSAPAGFTPGANHPPMISLRNQCYTPPPLRPSSCALGSLCKARGRSNTIRVGSLSSYPPRRLAQSRDGEVGIEYEGGQPLLSVDATLGDGADWSLMPLLEPPQVGVAARVTIEVERDVKNGVPGTALKIFVVRENGQRFMARRMTTAFWETEEDGEMWVGAFAARPAKAQHAFKVKFEGLKLHRRERVVLAPCRYVQFYRWQT</sequence>
<dbReference type="OrthoDB" id="42525at2759"/>
<dbReference type="EMBL" id="ML178834">
    <property type="protein sequence ID" value="TFK99405.1"/>
    <property type="molecule type" value="Genomic_DNA"/>
</dbReference>
<dbReference type="AlphaFoldDB" id="A0A5C3QBF1"/>
<dbReference type="Gene3D" id="2.60.120.200">
    <property type="match status" value="1"/>
</dbReference>
<organism evidence="1 2">
    <name type="scientific">Pterulicium gracile</name>
    <dbReference type="NCBI Taxonomy" id="1884261"/>
    <lineage>
        <taxon>Eukaryota</taxon>
        <taxon>Fungi</taxon>
        <taxon>Dikarya</taxon>
        <taxon>Basidiomycota</taxon>
        <taxon>Agaricomycotina</taxon>
        <taxon>Agaricomycetes</taxon>
        <taxon>Agaricomycetidae</taxon>
        <taxon>Agaricales</taxon>
        <taxon>Pleurotineae</taxon>
        <taxon>Pterulaceae</taxon>
        <taxon>Pterulicium</taxon>
    </lineage>
</organism>
<gene>
    <name evidence="1" type="ORF">BDV98DRAFT_571541</name>
</gene>